<sequence>MIRVEILHTSPIFAVGLTHILSDAGMKVLDVRSSPTECIPWLADALLIDPDALSDVFGSISRFSAHTSVVVLPWNESSMDDSYLLAGASLVLSKAAPGDVLVHGIRTVITRPSARRAEQPHPADQLALTEREREVLRRISQGLTHGQIATRLGISRHTVDTYVKRIRAKLGAGNKAELTRAALLGRVAGVG</sequence>
<reference evidence="6" key="1">
    <citation type="journal article" date="2019" name="Int. J. Syst. Evol. Microbiol.">
        <title>The Global Catalogue of Microorganisms (GCM) 10K type strain sequencing project: providing services to taxonomists for standard genome sequencing and annotation.</title>
        <authorList>
            <consortium name="The Broad Institute Genomics Platform"/>
            <consortium name="The Broad Institute Genome Sequencing Center for Infectious Disease"/>
            <person name="Wu L."/>
            <person name="Ma J."/>
        </authorList>
    </citation>
    <scope>NUCLEOTIDE SEQUENCE [LARGE SCALE GENOMIC DNA]</scope>
    <source>
        <strain evidence="6">JCM 16904</strain>
    </source>
</reference>
<dbReference type="InterPro" id="IPR036388">
    <property type="entry name" value="WH-like_DNA-bd_sf"/>
</dbReference>
<dbReference type="Proteomes" id="UP001500902">
    <property type="component" value="Unassembled WGS sequence"/>
</dbReference>
<evidence type="ECO:0000256" key="2">
    <source>
        <dbReference type="ARBA" id="ARBA00023125"/>
    </source>
</evidence>
<dbReference type="PANTHER" id="PTHR44688">
    <property type="entry name" value="DNA-BINDING TRANSCRIPTIONAL ACTIVATOR DEVR_DOSR"/>
    <property type="match status" value="1"/>
</dbReference>
<accession>A0ABP7BRZ1</accession>
<evidence type="ECO:0000256" key="1">
    <source>
        <dbReference type="ARBA" id="ARBA00023015"/>
    </source>
</evidence>
<dbReference type="PANTHER" id="PTHR44688:SF16">
    <property type="entry name" value="DNA-BINDING TRANSCRIPTIONAL ACTIVATOR DEVR_DOSR"/>
    <property type="match status" value="1"/>
</dbReference>
<dbReference type="Gene3D" id="1.10.10.10">
    <property type="entry name" value="Winged helix-like DNA-binding domain superfamily/Winged helix DNA-binding domain"/>
    <property type="match status" value="1"/>
</dbReference>
<organism evidence="5 6">
    <name type="scientific">Nonomuraea antimicrobica</name>
    <dbReference type="NCBI Taxonomy" id="561173"/>
    <lineage>
        <taxon>Bacteria</taxon>
        <taxon>Bacillati</taxon>
        <taxon>Actinomycetota</taxon>
        <taxon>Actinomycetes</taxon>
        <taxon>Streptosporangiales</taxon>
        <taxon>Streptosporangiaceae</taxon>
        <taxon>Nonomuraea</taxon>
    </lineage>
</organism>
<name>A0ABP7BRZ1_9ACTN</name>
<dbReference type="SMART" id="SM00421">
    <property type="entry name" value="HTH_LUXR"/>
    <property type="match status" value="1"/>
</dbReference>
<keyword evidence="6" id="KW-1185">Reference proteome</keyword>
<keyword evidence="3" id="KW-0804">Transcription</keyword>
<dbReference type="EMBL" id="BAAAZP010000070">
    <property type="protein sequence ID" value="GAA3668191.1"/>
    <property type="molecule type" value="Genomic_DNA"/>
</dbReference>
<feature type="domain" description="HTH luxR-type" evidence="4">
    <location>
        <begin position="121"/>
        <end position="186"/>
    </location>
</feature>
<dbReference type="PRINTS" id="PR00038">
    <property type="entry name" value="HTHLUXR"/>
</dbReference>
<dbReference type="InterPro" id="IPR016032">
    <property type="entry name" value="Sig_transdc_resp-reg_C-effctor"/>
</dbReference>
<keyword evidence="2" id="KW-0238">DNA-binding</keyword>
<dbReference type="Pfam" id="PF00196">
    <property type="entry name" value="GerE"/>
    <property type="match status" value="1"/>
</dbReference>
<evidence type="ECO:0000259" key="4">
    <source>
        <dbReference type="PROSITE" id="PS50043"/>
    </source>
</evidence>
<evidence type="ECO:0000313" key="5">
    <source>
        <dbReference type="EMBL" id="GAA3668191.1"/>
    </source>
</evidence>
<dbReference type="SUPFAM" id="SSF46894">
    <property type="entry name" value="C-terminal effector domain of the bipartite response regulators"/>
    <property type="match status" value="1"/>
</dbReference>
<evidence type="ECO:0000313" key="6">
    <source>
        <dbReference type="Proteomes" id="UP001500902"/>
    </source>
</evidence>
<keyword evidence="1" id="KW-0805">Transcription regulation</keyword>
<gene>
    <name evidence="5" type="ORF">GCM10022224_035510</name>
</gene>
<dbReference type="PROSITE" id="PS50043">
    <property type="entry name" value="HTH_LUXR_2"/>
    <property type="match status" value="1"/>
</dbReference>
<dbReference type="InterPro" id="IPR000792">
    <property type="entry name" value="Tscrpt_reg_LuxR_C"/>
</dbReference>
<evidence type="ECO:0000256" key="3">
    <source>
        <dbReference type="ARBA" id="ARBA00023163"/>
    </source>
</evidence>
<dbReference type="CDD" id="cd06170">
    <property type="entry name" value="LuxR_C_like"/>
    <property type="match status" value="1"/>
</dbReference>
<proteinExistence type="predicted"/>
<comment type="caution">
    <text evidence="5">The sequence shown here is derived from an EMBL/GenBank/DDBJ whole genome shotgun (WGS) entry which is preliminary data.</text>
</comment>
<protein>
    <recommendedName>
        <fullName evidence="4">HTH luxR-type domain-containing protein</fullName>
    </recommendedName>
</protein>